<name>A0A6G0YYM6_APHCR</name>
<protein>
    <submittedName>
        <fullName evidence="1">Putative RNA-directed DNA polymerase</fullName>
    </submittedName>
</protein>
<evidence type="ECO:0000313" key="1">
    <source>
        <dbReference type="EMBL" id="KAF0763013.1"/>
    </source>
</evidence>
<keyword evidence="2" id="KW-1185">Reference proteome</keyword>
<comment type="caution">
    <text evidence="1">The sequence shown here is derived from an EMBL/GenBank/DDBJ whole genome shotgun (WGS) entry which is preliminary data.</text>
</comment>
<sequence length="108" mass="12179">MVSLIFLSKIYLSTVSNTFLTSLTLYGQITSSGFFNFRNPFSGLHIKHIKEISKLIPKPIIPILYADDFSILCRSSSLITIKQILQDATDSLRNWSNSAGFRFSAEKN</sequence>
<keyword evidence="1" id="KW-0808">Transferase</keyword>
<dbReference type="Proteomes" id="UP000478052">
    <property type="component" value="Unassembled WGS sequence"/>
</dbReference>
<gene>
    <name evidence="1" type="ORF">FWK35_00013123</name>
</gene>
<accession>A0A6G0YYM6</accession>
<dbReference type="GO" id="GO:0003964">
    <property type="term" value="F:RNA-directed DNA polymerase activity"/>
    <property type="evidence" value="ECO:0007669"/>
    <property type="project" value="UniProtKB-KW"/>
</dbReference>
<dbReference type="EMBL" id="VUJU01001985">
    <property type="protein sequence ID" value="KAF0763013.1"/>
    <property type="molecule type" value="Genomic_DNA"/>
</dbReference>
<keyword evidence="1" id="KW-0548">Nucleotidyltransferase</keyword>
<organism evidence="1 2">
    <name type="scientific">Aphis craccivora</name>
    <name type="common">Cowpea aphid</name>
    <dbReference type="NCBI Taxonomy" id="307492"/>
    <lineage>
        <taxon>Eukaryota</taxon>
        <taxon>Metazoa</taxon>
        <taxon>Ecdysozoa</taxon>
        <taxon>Arthropoda</taxon>
        <taxon>Hexapoda</taxon>
        <taxon>Insecta</taxon>
        <taxon>Pterygota</taxon>
        <taxon>Neoptera</taxon>
        <taxon>Paraneoptera</taxon>
        <taxon>Hemiptera</taxon>
        <taxon>Sternorrhyncha</taxon>
        <taxon>Aphidomorpha</taxon>
        <taxon>Aphidoidea</taxon>
        <taxon>Aphididae</taxon>
        <taxon>Aphidini</taxon>
        <taxon>Aphis</taxon>
        <taxon>Aphis</taxon>
    </lineage>
</organism>
<dbReference type="AlphaFoldDB" id="A0A6G0YYM6"/>
<evidence type="ECO:0000313" key="2">
    <source>
        <dbReference type="Proteomes" id="UP000478052"/>
    </source>
</evidence>
<reference evidence="1 2" key="1">
    <citation type="submission" date="2019-08" db="EMBL/GenBank/DDBJ databases">
        <title>Whole genome of Aphis craccivora.</title>
        <authorList>
            <person name="Voronova N.V."/>
            <person name="Shulinski R.S."/>
            <person name="Bandarenka Y.V."/>
            <person name="Zhorov D.G."/>
            <person name="Warner D."/>
        </authorList>
    </citation>
    <scope>NUCLEOTIDE SEQUENCE [LARGE SCALE GENOMIC DNA]</scope>
    <source>
        <strain evidence="1">180601</strain>
        <tissue evidence="1">Whole Body</tissue>
    </source>
</reference>
<proteinExistence type="predicted"/>
<keyword evidence="1" id="KW-0695">RNA-directed DNA polymerase</keyword>